<accession>A0A134AKI9</accession>
<evidence type="ECO:0000313" key="1">
    <source>
        <dbReference type="EMBL" id="KXB68221.1"/>
    </source>
</evidence>
<name>A0A134AKI9_9FIRM</name>
<proteinExistence type="predicted"/>
<organism evidence="1 2">
    <name type="scientific">Aedoeadaptatus coxii</name>
    <dbReference type="NCBI Taxonomy" id="755172"/>
    <lineage>
        <taxon>Bacteria</taxon>
        <taxon>Bacillati</taxon>
        <taxon>Bacillota</taxon>
        <taxon>Tissierellia</taxon>
        <taxon>Tissierellales</taxon>
        <taxon>Peptoniphilaceae</taxon>
        <taxon>Aedoeadaptatus</taxon>
    </lineage>
</organism>
<dbReference type="Proteomes" id="UP000070442">
    <property type="component" value="Unassembled WGS sequence"/>
</dbReference>
<gene>
    <name evidence="1" type="ORF">HMPREF1863_00242</name>
</gene>
<reference evidence="2" key="1">
    <citation type="submission" date="2016-01" db="EMBL/GenBank/DDBJ databases">
        <authorList>
            <person name="Mitreva M."/>
            <person name="Pepin K.H."/>
            <person name="Mihindukulasuriya K.A."/>
            <person name="Fulton R."/>
            <person name="Fronick C."/>
            <person name="O'Laughlin M."/>
            <person name="Miner T."/>
            <person name="Herter B."/>
            <person name="Rosa B.A."/>
            <person name="Cordes M."/>
            <person name="Tomlinson C."/>
            <person name="Wollam A."/>
            <person name="Palsikar V.B."/>
            <person name="Mardis E.R."/>
            <person name="Wilson R.K."/>
        </authorList>
    </citation>
    <scope>NUCLEOTIDE SEQUENCE [LARGE SCALE GENOMIC DNA]</scope>
    <source>
        <strain evidence="2">DNF00729</strain>
    </source>
</reference>
<protein>
    <submittedName>
        <fullName evidence="1">Uncharacterized protein</fullName>
    </submittedName>
</protein>
<dbReference type="EMBL" id="LSDG01000005">
    <property type="protein sequence ID" value="KXB68221.1"/>
    <property type="molecule type" value="Genomic_DNA"/>
</dbReference>
<keyword evidence="2" id="KW-1185">Reference proteome</keyword>
<evidence type="ECO:0000313" key="2">
    <source>
        <dbReference type="Proteomes" id="UP000070442"/>
    </source>
</evidence>
<comment type="caution">
    <text evidence="1">The sequence shown here is derived from an EMBL/GenBank/DDBJ whole genome shotgun (WGS) entry which is preliminary data.</text>
</comment>
<dbReference type="AlphaFoldDB" id="A0A134AKI9"/>
<sequence length="42" mass="4944">MHLLFLIDIIHQLEKIKTAFPNQRRKKDSGVCPSLLLRLKDN</sequence>